<keyword evidence="1" id="KW-0732">Signal</keyword>
<feature type="signal peptide" evidence="1">
    <location>
        <begin position="1"/>
        <end position="19"/>
    </location>
</feature>
<evidence type="ECO:0000313" key="2">
    <source>
        <dbReference type="EMBL" id="MBB4023061.1"/>
    </source>
</evidence>
<protein>
    <recommendedName>
        <fullName evidence="4">Lipoprotein</fullName>
    </recommendedName>
</protein>
<evidence type="ECO:0008006" key="4">
    <source>
        <dbReference type="Google" id="ProtNLM"/>
    </source>
</evidence>
<organism evidence="2 3">
    <name type="scientific">Actibacterium naphthalenivorans</name>
    <dbReference type="NCBI Taxonomy" id="1614693"/>
    <lineage>
        <taxon>Bacteria</taxon>
        <taxon>Pseudomonadati</taxon>
        <taxon>Pseudomonadota</taxon>
        <taxon>Alphaproteobacteria</taxon>
        <taxon>Rhodobacterales</taxon>
        <taxon>Roseobacteraceae</taxon>
        <taxon>Actibacterium</taxon>
    </lineage>
</organism>
<dbReference type="RefSeq" id="WP_054539307.1">
    <property type="nucleotide sequence ID" value="NZ_JACIEQ010000004.1"/>
</dbReference>
<sequence>MRKFRYPALALLMAAPAMAADLTGKALTNPTAYIPSQCYTATEDEAGGVHNPCFTCHVRSRAPHYINDQDLQQAYSFPGPALKNPWTNLFVDRTSAVLGTPDDEILAYVRDDNYHDGAGGIALAARLADLPAGWDADGDGAWAGFVPDANYRFDAEGFDLDAAGRMTGWRAFAYQPLPGTFWPTNGSTDDVMIRLPVPFRAAADGTPDRGIYKLNLAITEALIKRRDVGIAPADEAALGVDLDLDGRIGTATRVGFVFPPEDGKAMHYVGRAGVMQEAGTARLAAGLYPEGTEFLHTVRYLDPVEGGIAMAPRIKEVRYMVKTRWQTYFDRQEGALAEAKERADFPDRIALFDGNVETGISNGTGWRLQGFIEDAQGELRPQTFEETVFCMGCHGGIGVTDDDTFAFPRKLDNSAFQGGWAHWTQGRGLRGVPELIREDGSPEYAHYLRANGAGDEFRGNMELLEAWLDDQGQLDDDRAEGFRDDIAALLYPSAKRALALNVAYREIVREQSFIRGRDATIVPQGNVHREVTQDRQTGVIKPERPWYGAD</sequence>
<evidence type="ECO:0000313" key="3">
    <source>
        <dbReference type="Proteomes" id="UP000585681"/>
    </source>
</evidence>
<proteinExistence type="predicted"/>
<dbReference type="EMBL" id="JACIEQ010000004">
    <property type="protein sequence ID" value="MBB4023061.1"/>
    <property type="molecule type" value="Genomic_DNA"/>
</dbReference>
<accession>A0A840CAN5</accession>
<feature type="chain" id="PRO_5032624889" description="Lipoprotein" evidence="1">
    <location>
        <begin position="20"/>
        <end position="550"/>
    </location>
</feature>
<keyword evidence="3" id="KW-1185">Reference proteome</keyword>
<comment type="caution">
    <text evidence="2">The sequence shown here is derived from an EMBL/GenBank/DDBJ whole genome shotgun (WGS) entry which is preliminary data.</text>
</comment>
<evidence type="ECO:0000256" key="1">
    <source>
        <dbReference type="SAM" id="SignalP"/>
    </source>
</evidence>
<dbReference type="AlphaFoldDB" id="A0A840CAN5"/>
<name>A0A840CAN5_9RHOB</name>
<dbReference type="Proteomes" id="UP000585681">
    <property type="component" value="Unassembled WGS sequence"/>
</dbReference>
<gene>
    <name evidence="2" type="ORF">GGR17_002883</name>
</gene>
<reference evidence="2" key="1">
    <citation type="submission" date="2020-08" db="EMBL/GenBank/DDBJ databases">
        <title>Genomic Encyclopedia of Type Strains, Phase IV (KMG-IV): sequencing the most valuable type-strain genomes for metagenomic binning, comparative biology and taxonomic classification.</title>
        <authorList>
            <person name="Goeker M."/>
        </authorList>
    </citation>
    <scope>NUCLEOTIDE SEQUENCE [LARGE SCALE GENOMIC DNA]</scope>
    <source>
        <strain evidence="2">DSM 105040</strain>
    </source>
</reference>